<organism evidence="1">
    <name type="scientific">Clastoptera arizonana</name>
    <name type="common">Arizona spittle bug</name>
    <dbReference type="NCBI Taxonomy" id="38151"/>
    <lineage>
        <taxon>Eukaryota</taxon>
        <taxon>Metazoa</taxon>
        <taxon>Ecdysozoa</taxon>
        <taxon>Arthropoda</taxon>
        <taxon>Hexapoda</taxon>
        <taxon>Insecta</taxon>
        <taxon>Pterygota</taxon>
        <taxon>Neoptera</taxon>
        <taxon>Paraneoptera</taxon>
        <taxon>Hemiptera</taxon>
        <taxon>Auchenorrhyncha</taxon>
        <taxon>Cercopoidea</taxon>
        <taxon>Clastopteridae</taxon>
        <taxon>Clastoptera</taxon>
    </lineage>
</organism>
<accession>A0A1B6E4S2</accession>
<dbReference type="PANTHER" id="PTHR46599:SF3">
    <property type="entry name" value="PIGGYBAC TRANSPOSABLE ELEMENT-DERIVED PROTEIN 4"/>
    <property type="match status" value="1"/>
</dbReference>
<name>A0A1B6E4S2_9HEMI</name>
<sequence>PVDVVDQLCTNYNCAQNTRRWPMVLFYSILNISGINTQIVFCANNITSDVVRRKFLKNLANELMKEHLNERARCTYLPRLTRERIMQICNIEEPEAAPRPEGTIGRCKECGSKRNRKTKYFCQKCSTFLCLEHAQVLCKQCIE</sequence>
<dbReference type="EMBL" id="GEDC01004401">
    <property type="protein sequence ID" value="JAS32897.1"/>
    <property type="molecule type" value="Transcribed_RNA"/>
</dbReference>
<protein>
    <submittedName>
        <fullName evidence="1">Uncharacterized protein</fullName>
    </submittedName>
</protein>
<gene>
    <name evidence="1" type="ORF">g.40037</name>
</gene>
<proteinExistence type="predicted"/>
<reference evidence="1" key="1">
    <citation type="submission" date="2015-12" db="EMBL/GenBank/DDBJ databases">
        <title>De novo transcriptome assembly of four potential Pierce s Disease insect vectors from Arizona vineyards.</title>
        <authorList>
            <person name="Tassone E.E."/>
        </authorList>
    </citation>
    <scope>NUCLEOTIDE SEQUENCE</scope>
</reference>
<dbReference type="AlphaFoldDB" id="A0A1B6E4S2"/>
<feature type="non-terminal residue" evidence="1">
    <location>
        <position position="1"/>
    </location>
</feature>
<evidence type="ECO:0000313" key="1">
    <source>
        <dbReference type="EMBL" id="JAS32897.1"/>
    </source>
</evidence>
<dbReference type="PANTHER" id="PTHR46599">
    <property type="entry name" value="PIGGYBAC TRANSPOSABLE ELEMENT-DERIVED PROTEIN 4"/>
    <property type="match status" value="1"/>
</dbReference>